<name>A0A836K7K5_9HYME</name>
<evidence type="ECO:0000313" key="8">
    <source>
        <dbReference type="Proteomes" id="UP000669903"/>
    </source>
</evidence>
<comment type="subcellular location">
    <subcellularLocation>
        <location evidence="1 5">Nucleus</location>
    </subcellularLocation>
</comment>
<feature type="compositionally biased region" description="Basic residues" evidence="6">
    <location>
        <begin position="320"/>
        <end position="357"/>
    </location>
</feature>
<dbReference type="InterPro" id="IPR007023">
    <property type="entry name" value="Ribosom_reg"/>
</dbReference>
<proteinExistence type="inferred from homology"/>
<evidence type="ECO:0000256" key="4">
    <source>
        <dbReference type="ARBA" id="ARBA00023242"/>
    </source>
</evidence>
<evidence type="ECO:0000313" key="7">
    <source>
        <dbReference type="EMBL" id="KAG5347471.1"/>
    </source>
</evidence>
<evidence type="ECO:0000256" key="2">
    <source>
        <dbReference type="ARBA" id="ARBA00010077"/>
    </source>
</evidence>
<keyword evidence="8" id="KW-1185">Reference proteome</keyword>
<dbReference type="GO" id="GO:0005634">
    <property type="term" value="C:nucleus"/>
    <property type="evidence" value="ECO:0007669"/>
    <property type="project" value="UniProtKB-SubCell"/>
</dbReference>
<sequence>MLLDAPILIWIKPSRETRPWMQTQQLRKEDLSKSIKVHKNVELDIDLGSLLASDHNVFDTKALKSNPNSYLKDLTRDNVQLLINKIWELPVERVDEAIVAKLPKPNYTLPRSRVIPKPKPLTKWQQFAKEKGIRSKKKDRSKLKWDEELKKWIPTYGYKRVKAQEQKEWLIEAKGNASLTDDPFAKAKTAKQERQSKNELQRLRNIAKSKNIKLPRVGLPTREHFSSSQQFSEALTIARTSTASIGKFQSRLPKEKDAKGIAKEVIGMKRKRKAPPLNVIEEKRRNKNLVDSILKSNTKIVRDDYSTGIAEIKQSTTSGSKKRKGALKANKSKTAKKPKAGKGKRDLHKKVGGRKRR</sequence>
<gene>
    <name evidence="7" type="primary">Rrs1</name>
    <name evidence="7" type="ORF">G6Z76_0003964</name>
</gene>
<keyword evidence="3 5" id="KW-0690">Ribosome biogenesis</keyword>
<accession>A0A836K7K5</accession>
<comment type="similarity">
    <text evidence="2 5">Belongs to the RRS1 family.</text>
</comment>
<comment type="function">
    <text evidence="5">Involved in ribosomal large subunit assembly.</text>
</comment>
<dbReference type="Pfam" id="PF04939">
    <property type="entry name" value="RRS1"/>
    <property type="match status" value="1"/>
</dbReference>
<evidence type="ECO:0000256" key="3">
    <source>
        <dbReference type="ARBA" id="ARBA00022517"/>
    </source>
</evidence>
<evidence type="ECO:0000256" key="6">
    <source>
        <dbReference type="SAM" id="MobiDB-lite"/>
    </source>
</evidence>
<dbReference type="EMBL" id="JAANIC010000627">
    <property type="protein sequence ID" value="KAG5347471.1"/>
    <property type="molecule type" value="Genomic_DNA"/>
</dbReference>
<comment type="caution">
    <text evidence="7">The sequence shown here is derived from an EMBL/GenBank/DDBJ whole genome shotgun (WGS) entry which is preliminary data.</text>
</comment>
<dbReference type="Proteomes" id="UP000669903">
    <property type="component" value="Unassembled WGS sequence"/>
</dbReference>
<reference evidence="7" key="1">
    <citation type="submission" date="2020-03" db="EMBL/GenBank/DDBJ databases">
        <title>Relaxed selection underlies rapid genomic changes in the transitions from sociality to social parasitism in ants.</title>
        <authorList>
            <person name="Bi X."/>
        </authorList>
    </citation>
    <scope>NUCLEOTIDE SEQUENCE</scope>
    <source>
        <strain evidence="7">BGI-DK2014a</strain>
        <tissue evidence="7">Whole body</tissue>
    </source>
</reference>
<organism evidence="7 8">
    <name type="scientific">Acromyrmex charruanus</name>
    <dbReference type="NCBI Taxonomy" id="2715315"/>
    <lineage>
        <taxon>Eukaryota</taxon>
        <taxon>Metazoa</taxon>
        <taxon>Ecdysozoa</taxon>
        <taxon>Arthropoda</taxon>
        <taxon>Hexapoda</taxon>
        <taxon>Insecta</taxon>
        <taxon>Pterygota</taxon>
        <taxon>Neoptera</taxon>
        <taxon>Endopterygota</taxon>
        <taxon>Hymenoptera</taxon>
        <taxon>Apocrita</taxon>
        <taxon>Aculeata</taxon>
        <taxon>Formicoidea</taxon>
        <taxon>Formicidae</taxon>
        <taxon>Myrmicinae</taxon>
        <taxon>Acromyrmex</taxon>
    </lineage>
</organism>
<keyword evidence="4 5" id="KW-0539">Nucleus</keyword>
<feature type="non-terminal residue" evidence="7">
    <location>
        <position position="357"/>
    </location>
</feature>
<protein>
    <recommendedName>
        <fullName evidence="5">Ribosome biogenesis regulatory protein</fullName>
    </recommendedName>
</protein>
<dbReference type="GO" id="GO:0042254">
    <property type="term" value="P:ribosome biogenesis"/>
    <property type="evidence" value="ECO:0007669"/>
    <property type="project" value="UniProtKB-KW"/>
</dbReference>
<feature type="region of interest" description="Disordered" evidence="6">
    <location>
        <begin position="305"/>
        <end position="357"/>
    </location>
</feature>
<dbReference type="AlphaFoldDB" id="A0A836K7K5"/>
<evidence type="ECO:0000256" key="1">
    <source>
        <dbReference type="ARBA" id="ARBA00004123"/>
    </source>
</evidence>
<evidence type="ECO:0000256" key="5">
    <source>
        <dbReference type="RuleBase" id="RU364132"/>
    </source>
</evidence>
<feature type="non-terminal residue" evidence="7">
    <location>
        <position position="1"/>
    </location>
</feature>